<feature type="transmembrane region" description="Helical" evidence="1">
    <location>
        <begin position="94"/>
        <end position="111"/>
    </location>
</feature>
<protein>
    <submittedName>
        <fullName evidence="2">Uncharacterized protein</fullName>
    </submittedName>
</protein>
<proteinExistence type="predicted"/>
<evidence type="ECO:0000256" key="1">
    <source>
        <dbReference type="SAM" id="Phobius"/>
    </source>
</evidence>
<sequence>MRSNRLLSAVEMETALLTGHGVVVANSCLGERVRQRIRWRPGAREPGSKQGSSAGKLLEKRVAGSREGDDKPAAAGEERSCGLKQGLKTHLHPSTRLCVFCFLLLIISSSLSRSRVSFSTLSLSLSSFQRVAFLLAVSSSVIIFDVSLVLARLLLSFRDLTSPATSTATETETFPSGSVHRSRHRHFRRLPILGHFFAALVLVAVPPSGPAPGSSKTRACSLEIPLCGISQLRKTAGNSLAPPPAPLGAARQLYQLWWSGSLSPALSSCAQPDLDLPP</sequence>
<organism evidence="2 3">
    <name type="scientific">Trichophyton rubrum</name>
    <name type="common">Athlete's foot fungus</name>
    <name type="synonym">Epidermophyton rubrum</name>
    <dbReference type="NCBI Taxonomy" id="5551"/>
    <lineage>
        <taxon>Eukaryota</taxon>
        <taxon>Fungi</taxon>
        <taxon>Dikarya</taxon>
        <taxon>Ascomycota</taxon>
        <taxon>Pezizomycotina</taxon>
        <taxon>Eurotiomycetes</taxon>
        <taxon>Eurotiomycetidae</taxon>
        <taxon>Onygenales</taxon>
        <taxon>Arthrodermataceae</taxon>
        <taxon>Trichophyton</taxon>
    </lineage>
</organism>
<keyword evidence="1" id="KW-0472">Membrane</keyword>
<reference evidence="2 3" key="1">
    <citation type="submission" date="2016-05" db="EMBL/GenBank/DDBJ databases">
        <title>Genome sequencing of Trichophyton rubrum CMCC(F)T1i isolated from hair.</title>
        <authorList>
            <person name="Zhan P."/>
            <person name="Tao Y."/>
            <person name="Liu W."/>
        </authorList>
    </citation>
    <scope>NUCLEOTIDE SEQUENCE [LARGE SCALE GENOMIC DNA]</scope>
    <source>
        <strain evidence="3">CMCC(F)T1i</strain>
    </source>
</reference>
<evidence type="ECO:0000313" key="2">
    <source>
        <dbReference type="EMBL" id="OAL65184.1"/>
    </source>
</evidence>
<accession>A0A178EZ17</accession>
<comment type="caution">
    <text evidence="2">The sequence shown here is derived from an EMBL/GenBank/DDBJ whole genome shotgun (WGS) entry which is preliminary data.</text>
</comment>
<name>A0A178EZ17_TRIRU</name>
<dbReference type="EMBL" id="LHPM01000014">
    <property type="protein sequence ID" value="OAL65184.1"/>
    <property type="molecule type" value="Genomic_DNA"/>
</dbReference>
<feature type="transmembrane region" description="Helical" evidence="1">
    <location>
        <begin position="131"/>
        <end position="155"/>
    </location>
</feature>
<dbReference type="Proteomes" id="UP000243015">
    <property type="component" value="Unassembled WGS sequence"/>
</dbReference>
<keyword evidence="1" id="KW-1133">Transmembrane helix</keyword>
<evidence type="ECO:0000313" key="3">
    <source>
        <dbReference type="Proteomes" id="UP000243015"/>
    </source>
</evidence>
<feature type="transmembrane region" description="Helical" evidence="1">
    <location>
        <begin position="190"/>
        <end position="209"/>
    </location>
</feature>
<gene>
    <name evidence="2" type="ORF">A7C99_3668</name>
</gene>
<keyword evidence="1" id="KW-0812">Transmembrane</keyword>
<dbReference type="AlphaFoldDB" id="A0A178EZ17"/>